<keyword evidence="1" id="KW-0812">Transmembrane</keyword>
<name>A0ABW9Y490_9RHOB</name>
<evidence type="ECO:0000313" key="3">
    <source>
        <dbReference type="EMBL" id="NBE06941.1"/>
    </source>
</evidence>
<keyword evidence="1" id="KW-1133">Transmembrane helix</keyword>
<evidence type="ECO:0000256" key="1">
    <source>
        <dbReference type="SAM" id="Phobius"/>
    </source>
</evidence>
<feature type="transmembrane region" description="Helical" evidence="1">
    <location>
        <begin position="75"/>
        <end position="94"/>
    </location>
</feature>
<proteinExistence type="predicted"/>
<dbReference type="EMBL" id="JAAATW010000001">
    <property type="protein sequence ID" value="NBE06941.1"/>
    <property type="molecule type" value="Genomic_DNA"/>
</dbReference>
<gene>
    <name evidence="3" type="ORF">GU920_05305</name>
</gene>
<dbReference type="RefSeq" id="WP_161765898.1">
    <property type="nucleotide sequence ID" value="NZ_JAAATW010000001.1"/>
</dbReference>
<accession>A0ABW9Y490</accession>
<feature type="transmembrane region" description="Helical" evidence="1">
    <location>
        <begin position="50"/>
        <end position="70"/>
    </location>
</feature>
<evidence type="ECO:0000313" key="4">
    <source>
        <dbReference type="Proteomes" id="UP001517376"/>
    </source>
</evidence>
<organism evidence="3 4">
    <name type="scientific">Paragemmobacter ruber</name>
    <dbReference type="NCBI Taxonomy" id="1985673"/>
    <lineage>
        <taxon>Bacteria</taxon>
        <taxon>Pseudomonadati</taxon>
        <taxon>Pseudomonadota</taxon>
        <taxon>Alphaproteobacteria</taxon>
        <taxon>Rhodobacterales</taxon>
        <taxon>Paracoccaceae</taxon>
        <taxon>Paragemmobacter</taxon>
    </lineage>
</organism>
<evidence type="ECO:0000256" key="2">
    <source>
        <dbReference type="SAM" id="SignalP"/>
    </source>
</evidence>
<keyword evidence="1" id="KW-0472">Membrane</keyword>
<sequence>MGPVRGRLIAALALLAASMLAGPARAGVCADLRPDWVAGEGTFGALAEAGYVLGSPIGMILLALVGLALIWPRRWLAVVVALPVLGLAGLLFLSRQAETAAQAMAEGCIGGIGPTVVFLVLLAAAVLVRGFRPRRRAA</sequence>
<feature type="signal peptide" evidence="2">
    <location>
        <begin position="1"/>
        <end position="26"/>
    </location>
</feature>
<feature type="chain" id="PRO_5046089138" evidence="2">
    <location>
        <begin position="27"/>
        <end position="138"/>
    </location>
</feature>
<feature type="transmembrane region" description="Helical" evidence="1">
    <location>
        <begin position="100"/>
        <end position="128"/>
    </location>
</feature>
<dbReference type="Proteomes" id="UP001517376">
    <property type="component" value="Unassembled WGS sequence"/>
</dbReference>
<keyword evidence="2" id="KW-0732">Signal</keyword>
<keyword evidence="4" id="KW-1185">Reference proteome</keyword>
<reference evidence="4" key="1">
    <citation type="submission" date="2020-01" db="EMBL/GenBank/DDBJ databases">
        <title>Sphingomonas sp. strain CSW-10.</title>
        <authorList>
            <person name="Chen W.-M."/>
        </authorList>
    </citation>
    <scope>NUCLEOTIDE SEQUENCE [LARGE SCALE GENOMIC DNA]</scope>
    <source>
        <strain evidence="4">CCP-1</strain>
    </source>
</reference>
<comment type="caution">
    <text evidence="3">The sequence shown here is derived from an EMBL/GenBank/DDBJ whole genome shotgun (WGS) entry which is preliminary data.</text>
</comment>
<protein>
    <submittedName>
        <fullName evidence="3">Uncharacterized protein</fullName>
    </submittedName>
</protein>